<keyword evidence="2" id="KW-0472">Membrane</keyword>
<protein>
    <submittedName>
        <fullName evidence="3">Uncharacterized protein</fullName>
    </submittedName>
</protein>
<evidence type="ECO:0000256" key="1">
    <source>
        <dbReference type="SAM" id="MobiDB-lite"/>
    </source>
</evidence>
<feature type="region of interest" description="Disordered" evidence="1">
    <location>
        <begin position="158"/>
        <end position="197"/>
    </location>
</feature>
<feature type="compositionally biased region" description="Low complexity" evidence="1">
    <location>
        <begin position="16"/>
        <end position="30"/>
    </location>
</feature>
<name>A0A934PYJ2_9BURK</name>
<evidence type="ECO:0000313" key="3">
    <source>
        <dbReference type="EMBL" id="MBK0391047.1"/>
    </source>
</evidence>
<feature type="compositionally biased region" description="Pro residues" evidence="1">
    <location>
        <begin position="180"/>
        <end position="193"/>
    </location>
</feature>
<feature type="region of interest" description="Disordered" evidence="1">
    <location>
        <begin position="1"/>
        <end position="30"/>
    </location>
</feature>
<keyword evidence="4" id="KW-1185">Reference proteome</keyword>
<comment type="caution">
    <text evidence="3">The sequence shown here is derived from an EMBL/GenBank/DDBJ whole genome shotgun (WGS) entry which is preliminary data.</text>
</comment>
<dbReference type="Proteomes" id="UP000617041">
    <property type="component" value="Unassembled WGS sequence"/>
</dbReference>
<dbReference type="AlphaFoldDB" id="A0A934PYJ2"/>
<gene>
    <name evidence="3" type="ORF">I8E28_00460</name>
</gene>
<accession>A0A934PYJ2</accession>
<feature type="transmembrane region" description="Helical" evidence="2">
    <location>
        <begin position="119"/>
        <end position="140"/>
    </location>
</feature>
<feature type="compositionally biased region" description="Low complexity" evidence="1">
    <location>
        <begin position="158"/>
        <end position="179"/>
    </location>
</feature>
<keyword evidence="2" id="KW-1133">Transmembrane helix</keyword>
<reference evidence="3" key="1">
    <citation type="submission" date="2020-12" db="EMBL/GenBank/DDBJ databases">
        <title>Ramlibacter sp. nov., isolated from a freshwater alga, Cryptomonas.</title>
        <authorList>
            <person name="Kim H.M."/>
            <person name="Jeon C.O."/>
        </authorList>
    </citation>
    <scope>NUCLEOTIDE SEQUENCE</scope>
    <source>
        <strain evidence="3">CrO1</strain>
    </source>
</reference>
<evidence type="ECO:0000256" key="2">
    <source>
        <dbReference type="SAM" id="Phobius"/>
    </source>
</evidence>
<dbReference type="RefSeq" id="WP_200785895.1">
    <property type="nucleotide sequence ID" value="NZ_JAEDAO010000001.1"/>
</dbReference>
<proteinExistence type="predicted"/>
<organism evidence="3 4">
    <name type="scientific">Ramlibacter algicola</name>
    <dbReference type="NCBI Taxonomy" id="2795217"/>
    <lineage>
        <taxon>Bacteria</taxon>
        <taxon>Pseudomonadati</taxon>
        <taxon>Pseudomonadota</taxon>
        <taxon>Betaproteobacteria</taxon>
        <taxon>Burkholderiales</taxon>
        <taxon>Comamonadaceae</taxon>
        <taxon>Ramlibacter</taxon>
    </lineage>
</organism>
<keyword evidence="2" id="KW-0812">Transmembrane</keyword>
<sequence>MAAPDTLMPPPRTTGAVRASRAPRAAPEPSAIVHRKRMGCRGCGEPWFGAVDYCPYCGRPSAPVRRATLPPKQEPRLDPFDATESGAAALATRTVYQHPGALRVATPAQPQAPEPRARGLRSIAITLAGAVALVLLVLGLQDVLDRVTRARTPAIAPAVAAPAPQQAAPPAAAHVEPVATPAPPVPAPPPAPPARNRSLCSAANEAAGLCNPH</sequence>
<dbReference type="EMBL" id="JAEDAO010000001">
    <property type="protein sequence ID" value="MBK0391047.1"/>
    <property type="molecule type" value="Genomic_DNA"/>
</dbReference>
<evidence type="ECO:0000313" key="4">
    <source>
        <dbReference type="Proteomes" id="UP000617041"/>
    </source>
</evidence>